<dbReference type="InterPro" id="IPR001938">
    <property type="entry name" value="Thaumatin"/>
</dbReference>
<dbReference type="FunFam" id="2.60.110.10:FF:000002">
    <property type="entry name" value="Thaumatin-like protein 1a"/>
    <property type="match status" value="1"/>
</dbReference>
<protein>
    <recommendedName>
        <fullName evidence="6">Thaumatin-like protein</fullName>
    </recommendedName>
</protein>
<dbReference type="CDD" id="cd09218">
    <property type="entry name" value="TLP-PA"/>
    <property type="match status" value="1"/>
</dbReference>
<reference evidence="5" key="1">
    <citation type="journal article" date="2013" name="Science">
        <title>The Amborella genome and the evolution of flowering plants.</title>
        <authorList>
            <consortium name="Amborella Genome Project"/>
        </authorList>
    </citation>
    <scope>NUCLEOTIDE SEQUENCE [LARGE SCALE GENOMIC DNA]</scope>
</reference>
<dbReference type="SMART" id="SM00205">
    <property type="entry name" value="THN"/>
    <property type="match status" value="1"/>
</dbReference>
<dbReference type="GO" id="GO:0006952">
    <property type="term" value="P:defense response"/>
    <property type="evidence" value="ECO:0000318"/>
    <property type="project" value="GO_Central"/>
</dbReference>
<feature type="signal peptide" evidence="3">
    <location>
        <begin position="1"/>
        <end position="30"/>
    </location>
</feature>
<dbReference type="HOGENOM" id="CLU_043181_0_1_1"/>
<evidence type="ECO:0000256" key="3">
    <source>
        <dbReference type="SAM" id="SignalP"/>
    </source>
</evidence>
<dbReference type="eggNOG" id="ENOG502QVGZ">
    <property type="taxonomic scope" value="Eukaryota"/>
</dbReference>
<organism evidence="4 5">
    <name type="scientific">Amborella trichopoda</name>
    <dbReference type="NCBI Taxonomy" id="13333"/>
    <lineage>
        <taxon>Eukaryota</taxon>
        <taxon>Viridiplantae</taxon>
        <taxon>Streptophyta</taxon>
        <taxon>Embryophyta</taxon>
        <taxon>Tracheophyta</taxon>
        <taxon>Spermatophyta</taxon>
        <taxon>Magnoliopsida</taxon>
        <taxon>Amborellales</taxon>
        <taxon>Amborellaceae</taxon>
        <taxon>Amborella</taxon>
    </lineage>
</organism>
<dbReference type="OMA" id="RHNCPSE"/>
<feature type="chain" id="PRO_5004807508" description="Thaumatin-like protein" evidence="3">
    <location>
        <begin position="31"/>
        <end position="340"/>
    </location>
</feature>
<dbReference type="Gene3D" id="2.60.110.10">
    <property type="entry name" value="Thaumatin"/>
    <property type="match status" value="1"/>
</dbReference>
<evidence type="ECO:0000256" key="1">
    <source>
        <dbReference type="ARBA" id="ARBA00010607"/>
    </source>
</evidence>
<keyword evidence="2" id="KW-1015">Disulfide bond</keyword>
<proteinExistence type="inferred from homology"/>
<dbReference type="SUPFAM" id="SSF49870">
    <property type="entry name" value="Osmotin, thaumatin-like protein"/>
    <property type="match status" value="1"/>
</dbReference>
<dbReference type="PANTHER" id="PTHR31048">
    <property type="entry name" value="OS03G0233200 PROTEIN"/>
    <property type="match status" value="1"/>
</dbReference>
<sequence length="340" mass="36828">MESMLQFVHALLTVTVTFALAGLAPSPIEARTFTIVNDCKETVWPGITPGEALAGGGFALKPGQSRILTAPTGWSGRIWGRTGCSFDDTGNGSCQTGGCGSSLKCGGSGNTPATLAEFTLGARDFYDVSLVDGFNLPMVVTPVHGQGNCSSAGCDGDLRDTCPSELAVKAGSQTVGCRSACNVFGSEQYCCTGMHANSLTCQPTSYSKKFKEACPAAYSYAYDDPTSIFICVDADYIVTFCSKSFPVNMQSGGLRLFTYFRDPDFNRSKTPRYSMFLLIPLYCIHESPSTIRTTQHLYFVSRHLTTWVRKSHQNGNVMVPKYSHTQLHLDYLKNSNQNSI</sequence>
<evidence type="ECO:0000313" key="4">
    <source>
        <dbReference type="EMBL" id="ERN08645.1"/>
    </source>
</evidence>
<dbReference type="InterPro" id="IPR037176">
    <property type="entry name" value="Osmotin/thaumatin-like_sf"/>
</dbReference>
<dbReference type="PRINTS" id="PR00347">
    <property type="entry name" value="THAUMATIN"/>
</dbReference>
<name>W1PN90_AMBTC</name>
<dbReference type="Proteomes" id="UP000017836">
    <property type="component" value="Unassembled WGS sequence"/>
</dbReference>
<keyword evidence="5" id="KW-1185">Reference proteome</keyword>
<dbReference type="Gramene" id="ERN08645">
    <property type="protein sequence ID" value="ERN08645"/>
    <property type="gene ID" value="AMTR_s00017p00203890"/>
</dbReference>
<dbReference type="PROSITE" id="PS51367">
    <property type="entry name" value="THAUMATIN_2"/>
    <property type="match status" value="1"/>
</dbReference>
<evidence type="ECO:0008006" key="6">
    <source>
        <dbReference type="Google" id="ProtNLM"/>
    </source>
</evidence>
<evidence type="ECO:0000313" key="5">
    <source>
        <dbReference type="Proteomes" id="UP000017836"/>
    </source>
</evidence>
<accession>W1PN90</accession>
<keyword evidence="3" id="KW-0732">Signal</keyword>
<gene>
    <name evidence="4" type="ORF">AMTR_s00017p00203890</name>
</gene>
<dbReference type="EMBL" id="KI393256">
    <property type="protein sequence ID" value="ERN08645.1"/>
    <property type="molecule type" value="Genomic_DNA"/>
</dbReference>
<dbReference type="Pfam" id="PF00314">
    <property type="entry name" value="Thaumatin"/>
    <property type="match status" value="1"/>
</dbReference>
<evidence type="ECO:0000256" key="2">
    <source>
        <dbReference type="ARBA" id="ARBA00023157"/>
    </source>
</evidence>
<comment type="similarity">
    <text evidence="1">Belongs to the thaumatin family.</text>
</comment>
<dbReference type="AlphaFoldDB" id="W1PN90"/>